<reference evidence="6 7" key="1">
    <citation type="submission" date="2024-04" db="EMBL/GenBank/DDBJ databases">
        <title>Genome assembly C_amara_ONT_v2.</title>
        <authorList>
            <person name="Yant L."/>
            <person name="Moore C."/>
            <person name="Slenker M."/>
        </authorList>
    </citation>
    <scope>NUCLEOTIDE SEQUENCE [LARGE SCALE GENOMIC DNA]</scope>
    <source>
        <tissue evidence="6">Leaf</tissue>
    </source>
</reference>
<dbReference type="InterPro" id="IPR044974">
    <property type="entry name" value="Disease_R_plants"/>
</dbReference>
<dbReference type="EMBL" id="JBANAX010000014">
    <property type="protein sequence ID" value="KAL1225996.1"/>
    <property type="molecule type" value="Genomic_DNA"/>
</dbReference>
<accession>A0ABD1C972</accession>
<dbReference type="InterPro" id="IPR001611">
    <property type="entry name" value="Leu-rich_rpt"/>
</dbReference>
<evidence type="ECO:0000313" key="7">
    <source>
        <dbReference type="Proteomes" id="UP001558713"/>
    </source>
</evidence>
<dbReference type="SUPFAM" id="SSF46785">
    <property type="entry name" value="Winged helix' DNA-binding domain"/>
    <property type="match status" value="1"/>
</dbReference>
<dbReference type="Pfam" id="PF07725">
    <property type="entry name" value="LRR_3"/>
    <property type="match status" value="1"/>
</dbReference>
<dbReference type="GO" id="GO:0006952">
    <property type="term" value="P:defense response"/>
    <property type="evidence" value="ECO:0007669"/>
    <property type="project" value="UniProtKB-ARBA"/>
</dbReference>
<organism evidence="6 7">
    <name type="scientific">Cardamine amara subsp. amara</name>
    <dbReference type="NCBI Taxonomy" id="228776"/>
    <lineage>
        <taxon>Eukaryota</taxon>
        <taxon>Viridiplantae</taxon>
        <taxon>Streptophyta</taxon>
        <taxon>Embryophyta</taxon>
        <taxon>Tracheophyta</taxon>
        <taxon>Spermatophyta</taxon>
        <taxon>Magnoliopsida</taxon>
        <taxon>eudicotyledons</taxon>
        <taxon>Gunneridae</taxon>
        <taxon>Pentapetalae</taxon>
        <taxon>rosids</taxon>
        <taxon>malvids</taxon>
        <taxon>Brassicales</taxon>
        <taxon>Brassicaceae</taxon>
        <taxon>Cardamineae</taxon>
        <taxon>Cardamine</taxon>
    </lineage>
</organism>
<dbReference type="SUPFAM" id="SSF52058">
    <property type="entry name" value="L domain-like"/>
    <property type="match status" value="1"/>
</dbReference>
<dbReference type="InterPro" id="IPR036390">
    <property type="entry name" value="WH_DNA-bd_sf"/>
</dbReference>
<dbReference type="InterPro" id="IPR011713">
    <property type="entry name" value="Leu-rich_rpt_3"/>
</dbReference>
<dbReference type="InterPro" id="IPR055414">
    <property type="entry name" value="LRR_R13L4/SHOC2-like"/>
</dbReference>
<sequence length="420" mass="47580">MSILEWVKVLPRLRTSLDVEIESILMFSYNSLDEEDKDLFRHMACFFRREKIETIEEFLGKKFVDVRQGLQILADKSFLSMNLGNIQMHNLLVQLGVDIVRKQSIHNPGKRQFLVDAKDICEVLTNDTGTKTLIGIDLELSGIIEGGINISERAFEKMYNLQFLRFHHPYGDRCHDILCLPQGLSYISRKLRLLHWERYPLTCLPSKFNPEFLVKINMRDSMLEKLWEGNEPIRNLKCMDLSSCVNLNELPDLSTATNLQELRLRNCLSLVELPSSIGNATNLEKLYADGCSRLAELPSSIGKITNLRELHLMNCSSLVEFPSSIGNLTYLEYLNLSGCSSLVKLPSSIENATNLQTLYLNGCSSLVELPSSVGNAINLRRSSLKNCSSTGELPSSIWNDENLRLSPSMFIARASEVSKH</sequence>
<feature type="domain" description="Disease resistance R13L4/SHOC-2-like LRR" evidence="4">
    <location>
        <begin position="234"/>
        <end position="338"/>
    </location>
</feature>
<evidence type="ECO:0000256" key="2">
    <source>
        <dbReference type="ARBA" id="ARBA00022737"/>
    </source>
</evidence>
<dbReference type="EMBL" id="JBANAX010000294">
    <property type="protein sequence ID" value="KAL1214950.1"/>
    <property type="molecule type" value="Genomic_DNA"/>
</dbReference>
<keyword evidence="2" id="KW-0677">Repeat</keyword>
<evidence type="ECO:0000313" key="6">
    <source>
        <dbReference type="EMBL" id="KAL1225996.1"/>
    </source>
</evidence>
<proteinExistence type="predicted"/>
<evidence type="ECO:0000259" key="3">
    <source>
        <dbReference type="Pfam" id="PF23282"/>
    </source>
</evidence>
<keyword evidence="7" id="KW-1185">Reference proteome</keyword>
<dbReference type="Proteomes" id="UP001558713">
    <property type="component" value="Unassembled WGS sequence"/>
</dbReference>
<dbReference type="InterPro" id="IPR032675">
    <property type="entry name" value="LRR_dom_sf"/>
</dbReference>
<dbReference type="FunFam" id="3.80.10.10:FF:000701">
    <property type="entry name" value="Disease resistance protein (TIR-NBS-LRR class)"/>
    <property type="match status" value="1"/>
</dbReference>
<dbReference type="AlphaFoldDB" id="A0ABD1C972"/>
<dbReference type="Pfam" id="PF23282">
    <property type="entry name" value="WHD_ROQ1"/>
    <property type="match status" value="1"/>
</dbReference>
<dbReference type="Pfam" id="PF00560">
    <property type="entry name" value="LRR_1"/>
    <property type="match status" value="1"/>
</dbReference>
<dbReference type="InterPro" id="IPR058192">
    <property type="entry name" value="WHD_ROQ1-like"/>
</dbReference>
<dbReference type="PANTHER" id="PTHR11017">
    <property type="entry name" value="LEUCINE-RICH REPEAT-CONTAINING PROTEIN"/>
    <property type="match status" value="1"/>
</dbReference>
<dbReference type="PANTHER" id="PTHR11017:SF333">
    <property type="entry name" value="ADP-RIBOSYL CYCLASE_CYCLIC ADP-RIBOSE HYDROLASE-RELATED"/>
    <property type="match status" value="1"/>
</dbReference>
<keyword evidence="1" id="KW-0433">Leucine-rich repeat</keyword>
<evidence type="ECO:0000313" key="5">
    <source>
        <dbReference type="EMBL" id="KAL1214950.1"/>
    </source>
</evidence>
<protein>
    <submittedName>
        <fullName evidence="6">Disease resistance protein TAO1</fullName>
    </submittedName>
</protein>
<name>A0ABD1C972_CARAN</name>
<evidence type="ECO:0000256" key="1">
    <source>
        <dbReference type="ARBA" id="ARBA00022614"/>
    </source>
</evidence>
<dbReference type="Gene3D" id="3.80.10.10">
    <property type="entry name" value="Ribonuclease Inhibitor"/>
    <property type="match status" value="1"/>
</dbReference>
<dbReference type="Pfam" id="PF23598">
    <property type="entry name" value="LRR_14"/>
    <property type="match status" value="1"/>
</dbReference>
<feature type="domain" description="Disease resistance protein Roq1-like winged-helix" evidence="3">
    <location>
        <begin position="34"/>
        <end position="104"/>
    </location>
</feature>
<evidence type="ECO:0000259" key="4">
    <source>
        <dbReference type="Pfam" id="PF23598"/>
    </source>
</evidence>
<comment type="caution">
    <text evidence="6">The sequence shown here is derived from an EMBL/GenBank/DDBJ whole genome shotgun (WGS) entry which is preliminary data.</text>
</comment>
<gene>
    <name evidence="6" type="ORF">V5N11_008728</name>
    <name evidence="5" type="ORF">V5N11_011466</name>
</gene>